<evidence type="ECO:0000256" key="1">
    <source>
        <dbReference type="ARBA" id="ARBA00008812"/>
    </source>
</evidence>
<dbReference type="PANTHER" id="PTHR34406:SF1">
    <property type="entry name" value="PROTEIN YCEI"/>
    <property type="match status" value="1"/>
</dbReference>
<accession>A0A5S9QNI9</accession>
<dbReference type="InterPro" id="IPR007372">
    <property type="entry name" value="Lipid/polyisoprenoid-bd_YceI"/>
</dbReference>
<evidence type="ECO:0000259" key="2">
    <source>
        <dbReference type="SMART" id="SM00867"/>
    </source>
</evidence>
<dbReference type="InterPro" id="IPR036761">
    <property type="entry name" value="TTHA0802/YceI-like_sf"/>
</dbReference>
<dbReference type="RefSeq" id="WP_159230830.1">
    <property type="nucleotide sequence ID" value="NZ_CACSIP010000017.1"/>
</dbReference>
<name>A0A5S9QNI9_MYCVN</name>
<comment type="similarity">
    <text evidence="1">Belongs to the UPF0312 family.</text>
</comment>
<proteinExistence type="inferred from homology"/>
<keyword evidence="4" id="KW-1185">Reference proteome</keyword>
<dbReference type="EMBL" id="CACSIP010000017">
    <property type="protein sequence ID" value="CAA0120100.1"/>
    <property type="molecule type" value="Genomic_DNA"/>
</dbReference>
<dbReference type="PANTHER" id="PTHR34406">
    <property type="entry name" value="PROTEIN YCEI"/>
    <property type="match status" value="1"/>
</dbReference>
<dbReference type="AlphaFoldDB" id="A0A5S9QNI9"/>
<protein>
    <submittedName>
        <fullName evidence="3">Protein YceI</fullName>
    </submittedName>
</protein>
<dbReference type="Proteomes" id="UP000430146">
    <property type="component" value="Unassembled WGS sequence"/>
</dbReference>
<sequence>MTTDAESIQNLYTSGQYEIDADRSSISFQGRSLWGMMPVRGRFDDFAGTGRLRGGGEVTGQLVIDVPSLRTGMAKRDRHLTSQDFFHADRYPIITFTLAEVRFLPSDMVVVEGSLQVKDVVKQVSLSATLHAPDSESVHIGCRKLFDRTEFDISANQLGMVSNEVVIDAQLRWTRSD</sequence>
<dbReference type="Gene3D" id="2.40.128.110">
    <property type="entry name" value="Lipid/polyisoprenoid-binding, YceI-like"/>
    <property type="match status" value="1"/>
</dbReference>
<evidence type="ECO:0000313" key="3">
    <source>
        <dbReference type="EMBL" id="CAA0120100.1"/>
    </source>
</evidence>
<gene>
    <name evidence="3" type="primary">yceI_2</name>
    <name evidence="3" type="ORF">AELLOGFF_04226</name>
</gene>
<evidence type="ECO:0000313" key="4">
    <source>
        <dbReference type="Proteomes" id="UP000430146"/>
    </source>
</evidence>
<dbReference type="SMART" id="SM00867">
    <property type="entry name" value="YceI"/>
    <property type="match status" value="1"/>
</dbReference>
<dbReference type="SUPFAM" id="SSF101874">
    <property type="entry name" value="YceI-like"/>
    <property type="match status" value="1"/>
</dbReference>
<feature type="domain" description="Lipid/polyisoprenoid-binding YceI-like" evidence="2">
    <location>
        <begin position="16"/>
        <end position="174"/>
    </location>
</feature>
<reference evidence="3 4" key="1">
    <citation type="submission" date="2019-11" db="EMBL/GenBank/DDBJ databases">
        <authorList>
            <person name="Holert J."/>
        </authorList>
    </citation>
    <scope>NUCLEOTIDE SEQUENCE [LARGE SCALE GENOMIC DNA]</scope>
    <source>
        <strain evidence="3">BC8_1</strain>
    </source>
</reference>
<organism evidence="3 4">
    <name type="scientific">Mycolicibacterium vanbaalenii</name>
    <name type="common">Mycobacterium vanbaalenii</name>
    <dbReference type="NCBI Taxonomy" id="110539"/>
    <lineage>
        <taxon>Bacteria</taxon>
        <taxon>Bacillati</taxon>
        <taxon>Actinomycetota</taxon>
        <taxon>Actinomycetes</taxon>
        <taxon>Mycobacteriales</taxon>
        <taxon>Mycobacteriaceae</taxon>
        <taxon>Mycolicibacterium</taxon>
    </lineage>
</organism>
<dbReference type="OrthoDB" id="9811006at2"/>
<dbReference type="Pfam" id="PF04264">
    <property type="entry name" value="YceI"/>
    <property type="match status" value="1"/>
</dbReference>